<dbReference type="InterPro" id="IPR057666">
    <property type="entry name" value="DrpA_SLOG"/>
</dbReference>
<evidence type="ECO:0000259" key="3">
    <source>
        <dbReference type="Pfam" id="PF17782"/>
    </source>
</evidence>
<name>A0A1G1XTH4_9BACT</name>
<dbReference type="PANTHER" id="PTHR43022">
    <property type="entry name" value="PROTEIN SMF"/>
    <property type="match status" value="1"/>
</dbReference>
<dbReference type="InterPro" id="IPR003488">
    <property type="entry name" value="DprA"/>
</dbReference>
<reference evidence="4 5" key="1">
    <citation type="journal article" date="2016" name="Nat. Commun.">
        <title>Thousands of microbial genomes shed light on interconnected biogeochemical processes in an aquifer system.</title>
        <authorList>
            <person name="Anantharaman K."/>
            <person name="Brown C.T."/>
            <person name="Hug L.A."/>
            <person name="Sharon I."/>
            <person name="Castelle C.J."/>
            <person name="Probst A.J."/>
            <person name="Thomas B.C."/>
            <person name="Singh A."/>
            <person name="Wilkins M.J."/>
            <person name="Karaoz U."/>
            <person name="Brodie E.L."/>
            <person name="Williams K.H."/>
            <person name="Hubbard S.S."/>
            <person name="Banfield J.F."/>
        </authorList>
    </citation>
    <scope>NUCLEOTIDE SEQUENCE [LARGE SCALE GENOMIC DNA]</scope>
</reference>
<dbReference type="Gene3D" id="3.40.50.450">
    <property type="match status" value="1"/>
</dbReference>
<evidence type="ECO:0000256" key="1">
    <source>
        <dbReference type="ARBA" id="ARBA00006525"/>
    </source>
</evidence>
<dbReference type="InterPro" id="IPR010994">
    <property type="entry name" value="RuvA_2-like"/>
</dbReference>
<dbReference type="GO" id="GO:0009294">
    <property type="term" value="P:DNA-mediated transformation"/>
    <property type="evidence" value="ECO:0007669"/>
    <property type="project" value="InterPro"/>
</dbReference>
<dbReference type="AlphaFoldDB" id="A0A1G1XTH4"/>
<dbReference type="InterPro" id="IPR041614">
    <property type="entry name" value="DprA_WH"/>
</dbReference>
<evidence type="ECO:0000313" key="5">
    <source>
        <dbReference type="Proteomes" id="UP000178930"/>
    </source>
</evidence>
<organism evidence="4 5">
    <name type="scientific">Candidatus Buchananbacteria bacterium RIFCSPHIGHO2_01_FULL_39_14</name>
    <dbReference type="NCBI Taxonomy" id="1797532"/>
    <lineage>
        <taxon>Bacteria</taxon>
        <taxon>Candidatus Buchananiibacteriota</taxon>
    </lineage>
</organism>
<dbReference type="PANTHER" id="PTHR43022:SF1">
    <property type="entry name" value="PROTEIN SMF"/>
    <property type="match status" value="1"/>
</dbReference>
<dbReference type="Pfam" id="PF17782">
    <property type="entry name" value="WHD_DprA"/>
    <property type="match status" value="1"/>
</dbReference>
<dbReference type="Gene3D" id="1.10.10.10">
    <property type="entry name" value="Winged helix-like DNA-binding domain superfamily/Winged helix DNA-binding domain"/>
    <property type="match status" value="1"/>
</dbReference>
<accession>A0A1G1XTH4</accession>
<dbReference type="Pfam" id="PF02481">
    <property type="entry name" value="DNA_processg_A"/>
    <property type="match status" value="1"/>
</dbReference>
<comment type="similarity">
    <text evidence="1">Belongs to the DprA/Smf family.</text>
</comment>
<dbReference type="Proteomes" id="UP000178930">
    <property type="component" value="Unassembled WGS sequence"/>
</dbReference>
<proteinExistence type="inferred from homology"/>
<comment type="caution">
    <text evidence="4">The sequence shown here is derived from an EMBL/GenBank/DDBJ whole genome shotgun (WGS) entry which is preliminary data.</text>
</comment>
<dbReference type="SUPFAM" id="SSF47781">
    <property type="entry name" value="RuvA domain 2-like"/>
    <property type="match status" value="1"/>
</dbReference>
<dbReference type="STRING" id="1797532.A2729_02395"/>
<evidence type="ECO:0000259" key="2">
    <source>
        <dbReference type="Pfam" id="PF02481"/>
    </source>
</evidence>
<evidence type="ECO:0000313" key="4">
    <source>
        <dbReference type="EMBL" id="OGY43264.1"/>
    </source>
</evidence>
<sequence length="366" mass="40313">MSNQISKNELKYWLSFNQINEIGPVRFQKILAYFPDLKTAWQASIKDLREAGLEPKIIEQIKIKRHEISPDQELEKIQALKIQAVTILDETYPKLLKEIYAPPPILYYQGNFDTNNEILFSVVGTRKISPYGRQVTEQIVYNLAANGLNIVSGLALGIDACAHQAALNANGKTIAVLGCGLNQIYPVSNQQLAKKIIAAGGTIISEFPLGTPPYKSNFPQRNRIISGLSFGTLVTQANLNSGALITAQFALEQNREVFAVPGDINRLGSQGPNQLIKNGAKMVSAAGDILEFLNIKRVNNIKTANKILPQTQEEKNILEALINEPQHIDKIAQLVRLDISVVSATLTVMEMKGLVKNLGNQVFAKS</sequence>
<gene>
    <name evidence="4" type="ORF">A2729_02395</name>
</gene>
<dbReference type="EMBL" id="MHIB01000039">
    <property type="protein sequence ID" value="OGY43264.1"/>
    <property type="molecule type" value="Genomic_DNA"/>
</dbReference>
<feature type="domain" description="Smf/DprA SLOG" evidence="2">
    <location>
        <begin position="84"/>
        <end position="293"/>
    </location>
</feature>
<feature type="domain" description="DprA winged helix" evidence="3">
    <location>
        <begin position="309"/>
        <end position="358"/>
    </location>
</feature>
<protein>
    <submittedName>
        <fullName evidence="4">DNA protecting protein DprA</fullName>
    </submittedName>
</protein>
<dbReference type="SUPFAM" id="SSF102405">
    <property type="entry name" value="MCP/YpsA-like"/>
    <property type="match status" value="1"/>
</dbReference>
<dbReference type="NCBIfam" id="TIGR00732">
    <property type="entry name" value="dprA"/>
    <property type="match status" value="1"/>
</dbReference>
<dbReference type="InterPro" id="IPR036388">
    <property type="entry name" value="WH-like_DNA-bd_sf"/>
</dbReference>